<gene>
    <name evidence="2" type="ORF">PGRAT_01425</name>
</gene>
<dbReference type="PANTHER" id="PTHR43190">
    <property type="entry name" value="N-ACETYL-D-GLUCOSAMINE KINASE"/>
    <property type="match status" value="1"/>
</dbReference>
<proteinExistence type="predicted"/>
<dbReference type="HOGENOM" id="CLU_016274_1_2_9"/>
<evidence type="ECO:0000259" key="1">
    <source>
        <dbReference type="Pfam" id="PF01869"/>
    </source>
</evidence>
<dbReference type="EMBL" id="CP009287">
    <property type="protein sequence ID" value="AIQ66459.1"/>
    <property type="molecule type" value="Genomic_DNA"/>
</dbReference>
<dbReference type="InterPro" id="IPR002731">
    <property type="entry name" value="ATPase_BadF"/>
</dbReference>
<name>A0A089NC24_9BACL</name>
<dbReference type="OrthoDB" id="9772633at2"/>
<organism evidence="2 3">
    <name type="scientific">Paenibacillus graminis</name>
    <dbReference type="NCBI Taxonomy" id="189425"/>
    <lineage>
        <taxon>Bacteria</taxon>
        <taxon>Bacillati</taxon>
        <taxon>Bacillota</taxon>
        <taxon>Bacilli</taxon>
        <taxon>Bacillales</taxon>
        <taxon>Paenibacillaceae</taxon>
        <taxon>Paenibacillus</taxon>
    </lineage>
</organism>
<dbReference type="eggNOG" id="COG2971">
    <property type="taxonomic scope" value="Bacteria"/>
</dbReference>
<evidence type="ECO:0000313" key="2">
    <source>
        <dbReference type="EMBL" id="AIQ66459.1"/>
    </source>
</evidence>
<dbReference type="Gene3D" id="3.30.420.40">
    <property type="match status" value="2"/>
</dbReference>
<keyword evidence="3" id="KW-1185">Reference proteome</keyword>
<dbReference type="PANTHER" id="PTHR43190:SF3">
    <property type="entry name" value="N-ACETYL-D-GLUCOSAMINE KINASE"/>
    <property type="match status" value="1"/>
</dbReference>
<evidence type="ECO:0000313" key="3">
    <source>
        <dbReference type="Proteomes" id="UP000029500"/>
    </source>
</evidence>
<dbReference type="KEGG" id="pgm:PGRAT_01425"/>
<dbReference type="InterPro" id="IPR052519">
    <property type="entry name" value="Euk-type_GlcNAc_Kinase"/>
</dbReference>
<sequence length="331" mass="35154">MAYYMGIDGGGSKTYALLCDEHGNVLGKGRSGNGNHQTGARRAAASISAAAFEALAEAGLQLSDIRHAYLGLAGADRKTDYDILHPMIRTIGFMNYTISGDPMIGLRAGTSRPCGVALICGTGTNAAGRSRDGRHYQCGGFDYMYGDFGGGGALNIEVFRTVLRAWDGREAPTLLTEPLLKLLGYAQVEDMFNDFLDHGKSVPLDAARLLFPAAAEGDAAALAILHRQGVELGKAAAAVIHRLGMANDVFDVVLAGSLLTRGDRGWIRGPIEQAVHNAAPNASVVTLTTEPVVGAVWSALEEDGIIVTNGIYEKMRVFQDFEAIPITTRQE</sequence>
<dbReference type="SUPFAM" id="SSF53067">
    <property type="entry name" value="Actin-like ATPase domain"/>
    <property type="match status" value="2"/>
</dbReference>
<dbReference type="Proteomes" id="UP000029500">
    <property type="component" value="Chromosome"/>
</dbReference>
<dbReference type="RefSeq" id="WP_042265863.1">
    <property type="nucleotide sequence ID" value="NZ_CP009287.1"/>
</dbReference>
<reference evidence="2 3" key="1">
    <citation type="submission" date="2014-08" db="EMBL/GenBank/DDBJ databases">
        <title>Comparative genomics of the Paenibacillus odorifer group.</title>
        <authorList>
            <person name="den Bakker H.C."/>
            <person name="Tsai Y.-C."/>
            <person name="Martin N."/>
            <person name="Korlach J."/>
            <person name="Wiedmann M."/>
        </authorList>
    </citation>
    <scope>NUCLEOTIDE SEQUENCE [LARGE SCALE GENOMIC DNA]</scope>
    <source>
        <strain evidence="2 3">DSM 15220</strain>
    </source>
</reference>
<feature type="domain" description="ATPase BadF/BadG/BcrA/BcrD type" evidence="1">
    <location>
        <begin position="6"/>
        <end position="296"/>
    </location>
</feature>
<accession>A0A089NC24</accession>
<dbReference type="Pfam" id="PF01869">
    <property type="entry name" value="BcrAD_BadFG"/>
    <property type="match status" value="1"/>
</dbReference>
<dbReference type="InterPro" id="IPR043129">
    <property type="entry name" value="ATPase_NBD"/>
</dbReference>
<protein>
    <submittedName>
        <fullName evidence="2">ATPase</fullName>
    </submittedName>
</protein>
<dbReference type="STRING" id="189425.PGRAT_01425"/>
<dbReference type="AlphaFoldDB" id="A0A089NC24"/>